<gene>
    <name evidence="10" type="ORF">SAMN05660686_03583</name>
</gene>
<dbReference type="GO" id="GO:0020037">
    <property type="term" value="F:heme binding"/>
    <property type="evidence" value="ECO:0007669"/>
    <property type="project" value="InterPro"/>
</dbReference>
<dbReference type="PANTHER" id="PTHR35008:SF8">
    <property type="entry name" value="ALCOHOL DEHYDROGENASE CYTOCHROME C SUBUNIT"/>
    <property type="match status" value="1"/>
</dbReference>
<dbReference type="PROSITE" id="PS51007">
    <property type="entry name" value="CYTC"/>
    <property type="match status" value="1"/>
</dbReference>
<dbReference type="InterPro" id="IPR008168">
    <property type="entry name" value="Cyt_C_IC"/>
</dbReference>
<evidence type="ECO:0000259" key="9">
    <source>
        <dbReference type="PROSITE" id="PS51007"/>
    </source>
</evidence>
<evidence type="ECO:0000256" key="2">
    <source>
        <dbReference type="ARBA" id="ARBA00022448"/>
    </source>
</evidence>
<keyword evidence="5 8" id="KW-0479">Metal-binding</keyword>
<evidence type="ECO:0000256" key="7">
    <source>
        <dbReference type="ARBA" id="ARBA00023004"/>
    </source>
</evidence>
<keyword evidence="3 8" id="KW-0349">Heme</keyword>
<dbReference type="PANTHER" id="PTHR35008">
    <property type="entry name" value="BLL4482 PROTEIN-RELATED"/>
    <property type="match status" value="1"/>
</dbReference>
<dbReference type="Proteomes" id="UP000198615">
    <property type="component" value="Unassembled WGS sequence"/>
</dbReference>
<keyword evidence="6" id="KW-0249">Electron transport</keyword>
<name>A0A8G2BMT9_9PROT</name>
<keyword evidence="11" id="KW-1185">Reference proteome</keyword>
<evidence type="ECO:0000313" key="11">
    <source>
        <dbReference type="Proteomes" id="UP000198615"/>
    </source>
</evidence>
<keyword evidence="4" id="KW-0679">Respiratory chain</keyword>
<sequence>MSIEEADREDGNRPDDTVMRLGSEIYATQCAACHGPEGKGVPGMFATLAGSSLVHARNPTTLIRLVLDGARAVPTDRYPTPVAMPAFDWKLSDAELAATPSYVRNAFGNDAEAVSEEAVADIRGGE</sequence>
<dbReference type="AlphaFoldDB" id="A0A8G2BMT9"/>
<dbReference type="SUPFAM" id="SSF46626">
    <property type="entry name" value="Cytochrome c"/>
    <property type="match status" value="1"/>
</dbReference>
<dbReference type="InterPro" id="IPR051459">
    <property type="entry name" value="Cytochrome_c-type_DH"/>
</dbReference>
<feature type="domain" description="Cytochrome c" evidence="9">
    <location>
        <begin position="17"/>
        <end position="107"/>
    </location>
</feature>
<dbReference type="EMBL" id="FNBW01000011">
    <property type="protein sequence ID" value="SDG16587.1"/>
    <property type="molecule type" value="Genomic_DNA"/>
</dbReference>
<dbReference type="Gene3D" id="1.10.760.10">
    <property type="entry name" value="Cytochrome c-like domain"/>
    <property type="match status" value="1"/>
</dbReference>
<evidence type="ECO:0000256" key="4">
    <source>
        <dbReference type="ARBA" id="ARBA00022660"/>
    </source>
</evidence>
<dbReference type="RefSeq" id="WP_093152444.1">
    <property type="nucleotide sequence ID" value="NZ_FNBW01000011.1"/>
</dbReference>
<keyword evidence="2" id="KW-0813">Transport</keyword>
<evidence type="ECO:0000256" key="8">
    <source>
        <dbReference type="PROSITE-ProRule" id="PRU00433"/>
    </source>
</evidence>
<evidence type="ECO:0000313" key="10">
    <source>
        <dbReference type="EMBL" id="SDG16587.1"/>
    </source>
</evidence>
<organism evidence="10 11">
    <name type="scientific">Thalassobaculum litoreum DSM 18839</name>
    <dbReference type="NCBI Taxonomy" id="1123362"/>
    <lineage>
        <taxon>Bacteria</taxon>
        <taxon>Pseudomonadati</taxon>
        <taxon>Pseudomonadota</taxon>
        <taxon>Alphaproteobacteria</taxon>
        <taxon>Rhodospirillales</taxon>
        <taxon>Thalassobaculaceae</taxon>
        <taxon>Thalassobaculum</taxon>
    </lineage>
</organism>
<evidence type="ECO:0000256" key="1">
    <source>
        <dbReference type="ARBA" id="ARBA00001926"/>
    </source>
</evidence>
<dbReference type="PRINTS" id="PR00605">
    <property type="entry name" value="CYTCHROMECIC"/>
</dbReference>
<dbReference type="Pfam" id="PF00034">
    <property type="entry name" value="Cytochrom_C"/>
    <property type="match status" value="1"/>
</dbReference>
<dbReference type="GO" id="GO:0009055">
    <property type="term" value="F:electron transfer activity"/>
    <property type="evidence" value="ECO:0007669"/>
    <property type="project" value="InterPro"/>
</dbReference>
<reference evidence="10 11" key="1">
    <citation type="submission" date="2016-10" db="EMBL/GenBank/DDBJ databases">
        <authorList>
            <person name="Varghese N."/>
            <person name="Submissions S."/>
        </authorList>
    </citation>
    <scope>NUCLEOTIDE SEQUENCE [LARGE SCALE GENOMIC DNA]</scope>
    <source>
        <strain evidence="10 11">DSM 18839</strain>
    </source>
</reference>
<dbReference type="OrthoDB" id="5728201at2"/>
<protein>
    <submittedName>
        <fullName evidence="10">Cytochrome c, mono-and diheme variants</fullName>
    </submittedName>
</protein>
<proteinExistence type="predicted"/>
<evidence type="ECO:0000256" key="6">
    <source>
        <dbReference type="ARBA" id="ARBA00022982"/>
    </source>
</evidence>
<dbReference type="InterPro" id="IPR036909">
    <property type="entry name" value="Cyt_c-like_dom_sf"/>
</dbReference>
<evidence type="ECO:0000256" key="5">
    <source>
        <dbReference type="ARBA" id="ARBA00022723"/>
    </source>
</evidence>
<dbReference type="GO" id="GO:0005506">
    <property type="term" value="F:iron ion binding"/>
    <property type="evidence" value="ECO:0007669"/>
    <property type="project" value="InterPro"/>
</dbReference>
<comment type="cofactor">
    <cofactor evidence="1">
        <name>heme c</name>
        <dbReference type="ChEBI" id="CHEBI:61717"/>
    </cofactor>
</comment>
<evidence type="ECO:0000256" key="3">
    <source>
        <dbReference type="ARBA" id="ARBA00022617"/>
    </source>
</evidence>
<accession>A0A8G2BMT9</accession>
<dbReference type="InterPro" id="IPR009056">
    <property type="entry name" value="Cyt_c-like_dom"/>
</dbReference>
<keyword evidence="7 8" id="KW-0408">Iron</keyword>
<comment type="caution">
    <text evidence="10">The sequence shown here is derived from an EMBL/GenBank/DDBJ whole genome shotgun (WGS) entry which is preliminary data.</text>
</comment>